<comment type="caution">
    <text evidence="1">The sequence shown here is derived from an EMBL/GenBank/DDBJ whole genome shotgun (WGS) entry which is preliminary data.</text>
</comment>
<dbReference type="AlphaFoldDB" id="A0AA39U9Y8"/>
<dbReference type="EMBL" id="JAUEPR010000008">
    <property type="protein sequence ID" value="KAK0481572.1"/>
    <property type="molecule type" value="Genomic_DNA"/>
</dbReference>
<protein>
    <submittedName>
        <fullName evidence="1">Uncharacterized protein</fullName>
    </submittedName>
</protein>
<dbReference type="Proteomes" id="UP001175227">
    <property type="component" value="Unassembled WGS sequence"/>
</dbReference>
<sequence length="102" mass="10973">MSTSLTTRTNVIIMDDCGLGTVPLKKLFVDGNYSIASAQNIGEALGHFIKLVHANGNVDKGILDLFKRNVQARQISAYVTYGRLVSTLNGHGRFACSVCTSP</sequence>
<gene>
    <name evidence="1" type="ORF">IW261DRAFT_1084600</name>
</gene>
<keyword evidence="2" id="KW-1185">Reference proteome</keyword>
<accession>A0AA39U9Y8</accession>
<reference evidence="1" key="1">
    <citation type="submission" date="2023-06" db="EMBL/GenBank/DDBJ databases">
        <authorList>
            <consortium name="Lawrence Berkeley National Laboratory"/>
            <person name="Ahrendt S."/>
            <person name="Sahu N."/>
            <person name="Indic B."/>
            <person name="Wong-Bajracharya J."/>
            <person name="Merenyi Z."/>
            <person name="Ke H.-M."/>
            <person name="Monk M."/>
            <person name="Kocsube S."/>
            <person name="Drula E."/>
            <person name="Lipzen A."/>
            <person name="Balint B."/>
            <person name="Henrissat B."/>
            <person name="Andreopoulos B."/>
            <person name="Martin F.M."/>
            <person name="Harder C.B."/>
            <person name="Rigling D."/>
            <person name="Ford K.L."/>
            <person name="Foster G.D."/>
            <person name="Pangilinan J."/>
            <person name="Papanicolaou A."/>
            <person name="Barry K."/>
            <person name="LaButti K."/>
            <person name="Viragh M."/>
            <person name="Koriabine M."/>
            <person name="Yan M."/>
            <person name="Riley R."/>
            <person name="Champramary S."/>
            <person name="Plett K.L."/>
            <person name="Tsai I.J."/>
            <person name="Slot J."/>
            <person name="Sipos G."/>
            <person name="Plett J."/>
            <person name="Nagy L.G."/>
            <person name="Grigoriev I.V."/>
        </authorList>
    </citation>
    <scope>NUCLEOTIDE SEQUENCE</scope>
    <source>
        <strain evidence="1">ICMP 16352</strain>
    </source>
</reference>
<name>A0AA39U9Y8_9AGAR</name>
<organism evidence="1 2">
    <name type="scientific">Armillaria novae-zelandiae</name>
    <dbReference type="NCBI Taxonomy" id="153914"/>
    <lineage>
        <taxon>Eukaryota</taxon>
        <taxon>Fungi</taxon>
        <taxon>Dikarya</taxon>
        <taxon>Basidiomycota</taxon>
        <taxon>Agaricomycotina</taxon>
        <taxon>Agaricomycetes</taxon>
        <taxon>Agaricomycetidae</taxon>
        <taxon>Agaricales</taxon>
        <taxon>Marasmiineae</taxon>
        <taxon>Physalacriaceae</taxon>
        <taxon>Armillaria</taxon>
    </lineage>
</organism>
<evidence type="ECO:0000313" key="2">
    <source>
        <dbReference type="Proteomes" id="UP001175227"/>
    </source>
</evidence>
<evidence type="ECO:0000313" key="1">
    <source>
        <dbReference type="EMBL" id="KAK0481572.1"/>
    </source>
</evidence>
<proteinExistence type="predicted"/>